<dbReference type="AlphaFoldDB" id="A0A8X6W4Y5"/>
<feature type="transmembrane region" description="Helical" evidence="1">
    <location>
        <begin position="18"/>
        <end position="38"/>
    </location>
</feature>
<proteinExistence type="predicted"/>
<evidence type="ECO:0000313" key="3">
    <source>
        <dbReference type="Proteomes" id="UP000887159"/>
    </source>
</evidence>
<dbReference type="EMBL" id="BMAU01021384">
    <property type="protein sequence ID" value="GFY28385.1"/>
    <property type="molecule type" value="Genomic_DNA"/>
</dbReference>
<keyword evidence="1" id="KW-0812">Transmembrane</keyword>
<comment type="caution">
    <text evidence="2">The sequence shown here is derived from an EMBL/GenBank/DDBJ whole genome shotgun (WGS) entry which is preliminary data.</text>
</comment>
<sequence>MMDFQWRIACLEALSPSLIFGLAGVATISAISGLHMLCSRTLKMLHEKDVKLKIKLNSVMQQPMRTKAYCVHLSLRDLG</sequence>
<reference evidence="2" key="1">
    <citation type="submission" date="2020-08" db="EMBL/GenBank/DDBJ databases">
        <title>Multicomponent nature underlies the extraordinary mechanical properties of spider dragline silk.</title>
        <authorList>
            <person name="Kono N."/>
            <person name="Nakamura H."/>
            <person name="Mori M."/>
            <person name="Yoshida Y."/>
            <person name="Ohtoshi R."/>
            <person name="Malay A.D."/>
            <person name="Moran D.A.P."/>
            <person name="Tomita M."/>
            <person name="Numata K."/>
            <person name="Arakawa K."/>
        </authorList>
    </citation>
    <scope>NUCLEOTIDE SEQUENCE</scope>
</reference>
<gene>
    <name evidence="2" type="ORF">TNCV_1970401</name>
</gene>
<name>A0A8X6W4Y5_TRICX</name>
<keyword evidence="1" id="KW-0472">Membrane</keyword>
<protein>
    <submittedName>
        <fullName evidence="2">Uncharacterized protein</fullName>
    </submittedName>
</protein>
<evidence type="ECO:0000313" key="2">
    <source>
        <dbReference type="EMBL" id="GFY28385.1"/>
    </source>
</evidence>
<dbReference type="Proteomes" id="UP000887159">
    <property type="component" value="Unassembled WGS sequence"/>
</dbReference>
<organism evidence="2 3">
    <name type="scientific">Trichonephila clavipes</name>
    <name type="common">Golden silk orbweaver</name>
    <name type="synonym">Nephila clavipes</name>
    <dbReference type="NCBI Taxonomy" id="2585209"/>
    <lineage>
        <taxon>Eukaryota</taxon>
        <taxon>Metazoa</taxon>
        <taxon>Ecdysozoa</taxon>
        <taxon>Arthropoda</taxon>
        <taxon>Chelicerata</taxon>
        <taxon>Arachnida</taxon>
        <taxon>Araneae</taxon>
        <taxon>Araneomorphae</taxon>
        <taxon>Entelegynae</taxon>
        <taxon>Araneoidea</taxon>
        <taxon>Nephilidae</taxon>
        <taxon>Trichonephila</taxon>
    </lineage>
</organism>
<evidence type="ECO:0000256" key="1">
    <source>
        <dbReference type="SAM" id="Phobius"/>
    </source>
</evidence>
<keyword evidence="1" id="KW-1133">Transmembrane helix</keyword>
<keyword evidence="3" id="KW-1185">Reference proteome</keyword>
<accession>A0A8X6W4Y5</accession>